<dbReference type="OMA" id="CYDLQHV"/>
<comment type="function">
    <text evidence="1">Fluoride channel required for the rapid expulsion of cytoplasmic fluoride.</text>
</comment>
<organism evidence="10 11">
    <name type="scientific">Tuber melanosporum (strain Mel28)</name>
    <name type="common">Perigord black truffle</name>
    <dbReference type="NCBI Taxonomy" id="656061"/>
    <lineage>
        <taxon>Eukaryota</taxon>
        <taxon>Fungi</taxon>
        <taxon>Dikarya</taxon>
        <taxon>Ascomycota</taxon>
        <taxon>Pezizomycotina</taxon>
        <taxon>Pezizomycetes</taxon>
        <taxon>Pezizales</taxon>
        <taxon>Tuberaceae</taxon>
        <taxon>Tuber</taxon>
    </lineage>
</organism>
<keyword evidence="11" id="KW-1185">Reference proteome</keyword>
<keyword evidence="6 9" id="KW-0472">Membrane</keyword>
<dbReference type="AlphaFoldDB" id="D5GBZ0"/>
<dbReference type="InParanoid" id="D5GBZ0"/>
<dbReference type="InterPro" id="IPR003691">
    <property type="entry name" value="FluC"/>
</dbReference>
<dbReference type="KEGG" id="tml:GSTUM_00005716001"/>
<proteinExistence type="inferred from homology"/>
<dbReference type="GO" id="GO:0005886">
    <property type="term" value="C:plasma membrane"/>
    <property type="evidence" value="ECO:0007669"/>
    <property type="project" value="UniProtKB-SubCell"/>
</dbReference>
<reference evidence="10 11" key="1">
    <citation type="journal article" date="2010" name="Nature">
        <title>Perigord black truffle genome uncovers evolutionary origins and mechanisms of symbiosis.</title>
        <authorList>
            <person name="Martin F."/>
            <person name="Kohler A."/>
            <person name="Murat C."/>
            <person name="Balestrini R."/>
            <person name="Coutinho P.M."/>
            <person name="Jaillon O."/>
            <person name="Montanini B."/>
            <person name="Morin E."/>
            <person name="Noel B."/>
            <person name="Percudani R."/>
            <person name="Porcel B."/>
            <person name="Rubini A."/>
            <person name="Amicucci A."/>
            <person name="Amselem J."/>
            <person name="Anthouard V."/>
            <person name="Arcioni S."/>
            <person name="Artiguenave F."/>
            <person name="Aury J.M."/>
            <person name="Ballario P."/>
            <person name="Bolchi A."/>
            <person name="Brenna A."/>
            <person name="Brun A."/>
            <person name="Buee M."/>
            <person name="Cantarel B."/>
            <person name="Chevalier G."/>
            <person name="Couloux A."/>
            <person name="Da Silva C."/>
            <person name="Denoeud F."/>
            <person name="Duplessis S."/>
            <person name="Ghignone S."/>
            <person name="Hilselberger B."/>
            <person name="Iotti M."/>
            <person name="Marcais B."/>
            <person name="Mello A."/>
            <person name="Miranda M."/>
            <person name="Pacioni G."/>
            <person name="Quesneville H."/>
            <person name="Riccioni C."/>
            <person name="Ruotolo R."/>
            <person name="Splivallo R."/>
            <person name="Stocchi V."/>
            <person name="Tisserant E."/>
            <person name="Viscomi A.R."/>
            <person name="Zambonelli A."/>
            <person name="Zampieri E."/>
            <person name="Henrissat B."/>
            <person name="Lebrun M.H."/>
            <person name="Paolocci F."/>
            <person name="Bonfante P."/>
            <person name="Ottonello S."/>
            <person name="Wincker P."/>
        </authorList>
    </citation>
    <scope>NUCLEOTIDE SEQUENCE [LARGE SCALE GENOMIC DNA]</scope>
    <source>
        <strain evidence="10 11">Mel28</strain>
    </source>
</reference>
<evidence type="ECO:0000256" key="8">
    <source>
        <dbReference type="ARBA" id="ARBA00035585"/>
    </source>
</evidence>
<comment type="catalytic activity">
    <reaction evidence="8">
        <text>fluoride(in) = fluoride(out)</text>
        <dbReference type="Rhea" id="RHEA:76159"/>
        <dbReference type="ChEBI" id="CHEBI:17051"/>
    </reaction>
    <physiologicalReaction direction="left-to-right" evidence="8">
        <dbReference type="Rhea" id="RHEA:76160"/>
    </physiologicalReaction>
</comment>
<evidence type="ECO:0000256" key="2">
    <source>
        <dbReference type="ARBA" id="ARBA00004651"/>
    </source>
</evidence>
<dbReference type="EMBL" id="FN430098">
    <property type="protein sequence ID" value="CAZ82033.1"/>
    <property type="molecule type" value="Genomic_DNA"/>
</dbReference>
<feature type="transmembrane region" description="Helical" evidence="9">
    <location>
        <begin position="231"/>
        <end position="248"/>
    </location>
</feature>
<evidence type="ECO:0000256" key="4">
    <source>
        <dbReference type="ARBA" id="ARBA00022692"/>
    </source>
</evidence>
<feature type="transmembrane region" description="Helical" evidence="9">
    <location>
        <begin position="292"/>
        <end position="311"/>
    </location>
</feature>
<evidence type="ECO:0000313" key="11">
    <source>
        <dbReference type="Proteomes" id="UP000006911"/>
    </source>
</evidence>
<accession>D5GBZ0</accession>
<comment type="similarity">
    <text evidence="7">Belongs to the fluoride channel Fluc/FEX (TC 1.A.43) family.</text>
</comment>
<feature type="transmembrane region" description="Helical" evidence="9">
    <location>
        <begin position="204"/>
        <end position="224"/>
    </location>
</feature>
<dbReference type="PANTHER" id="PTHR28259">
    <property type="entry name" value="FLUORIDE EXPORT PROTEIN 1-RELATED"/>
    <property type="match status" value="1"/>
</dbReference>
<dbReference type="FunCoup" id="D5GBZ0">
    <property type="interactions" value="117"/>
</dbReference>
<feature type="transmembrane region" description="Helical" evidence="9">
    <location>
        <begin position="120"/>
        <end position="143"/>
    </location>
</feature>
<protein>
    <submittedName>
        <fullName evidence="10">(Perigord truffle) hypothetical protein</fullName>
    </submittedName>
</protein>
<evidence type="ECO:0000256" key="7">
    <source>
        <dbReference type="ARBA" id="ARBA00035120"/>
    </source>
</evidence>
<evidence type="ECO:0000256" key="1">
    <source>
        <dbReference type="ARBA" id="ARBA00002598"/>
    </source>
</evidence>
<dbReference type="PANTHER" id="PTHR28259:SF1">
    <property type="entry name" value="FLUORIDE EXPORT PROTEIN 1-RELATED"/>
    <property type="match status" value="1"/>
</dbReference>
<evidence type="ECO:0000313" key="10">
    <source>
        <dbReference type="EMBL" id="CAZ82033.1"/>
    </source>
</evidence>
<evidence type="ECO:0000256" key="3">
    <source>
        <dbReference type="ARBA" id="ARBA00022475"/>
    </source>
</evidence>
<feature type="transmembrane region" description="Helical" evidence="9">
    <location>
        <begin position="323"/>
        <end position="347"/>
    </location>
</feature>
<feature type="transmembrane region" description="Helical" evidence="9">
    <location>
        <begin position="260"/>
        <end position="280"/>
    </location>
</feature>
<evidence type="ECO:0000256" key="9">
    <source>
        <dbReference type="SAM" id="Phobius"/>
    </source>
</evidence>
<keyword evidence="3" id="KW-1003">Cell membrane</keyword>
<feature type="transmembrane region" description="Helical" evidence="9">
    <location>
        <begin position="163"/>
        <end position="184"/>
    </location>
</feature>
<dbReference type="GeneID" id="9185469"/>
<keyword evidence="4 9" id="KW-0812">Transmembrane</keyword>
<dbReference type="RefSeq" id="XP_002837842.1">
    <property type="nucleotide sequence ID" value="XM_002837796.1"/>
</dbReference>
<dbReference type="STRING" id="656061.D5GBZ0"/>
<evidence type="ECO:0000256" key="6">
    <source>
        <dbReference type="ARBA" id="ARBA00023136"/>
    </source>
</evidence>
<dbReference type="eggNOG" id="ENOG502QT5F">
    <property type="taxonomic scope" value="Eukaryota"/>
</dbReference>
<dbReference type="Proteomes" id="UP000006911">
    <property type="component" value="Unassembled WGS sequence"/>
</dbReference>
<dbReference type="HOGENOM" id="CLU_030507_1_0_1"/>
<dbReference type="Pfam" id="PF02537">
    <property type="entry name" value="CRCB"/>
    <property type="match status" value="2"/>
</dbReference>
<name>D5GBZ0_TUBMM</name>
<comment type="subcellular location">
    <subcellularLocation>
        <location evidence="2">Cell membrane</location>
        <topology evidence="2">Multi-pass membrane protein</topology>
    </subcellularLocation>
</comment>
<evidence type="ECO:0000256" key="5">
    <source>
        <dbReference type="ARBA" id="ARBA00022989"/>
    </source>
</evidence>
<keyword evidence="5 9" id="KW-1133">Transmembrane helix</keyword>
<gene>
    <name evidence="10" type="ORF">GSTUM_00005716001</name>
</gene>
<sequence>MSNPHPATAGQTETIDPPQLERQLSARIEDLPSHLVPPPVSTLQKPAPPQLSHFVQLHSYLIIFSILGTLSRIALVSITTYEATPLPPLFWPQFAGSLIMGFFLEDKTLFPASTKSTTSLYLGLTTGYCGSVTTFSSFIIGAFEQLAIAAPIHPSRRIGDNIAAMLAYVIGTIAISLGGLQVGTHLAVFSKGFSRELHFRWMDVLAAPIGFGLWVASVIMAVFIRRWRGDVLFACVFSPPGAIMRFWASRLGNPLRKAFPPGTFMVNMLGTAMLAGLLAGRHAHFGGNTCDVLRGLGDGFCGCLTTVSTFVVEVRGLRISHGYVYAGASIVVGLCLTILILGSYAGMGSWNRKTGMLETKRSMDYKYSAV</sequence>
<dbReference type="GO" id="GO:1903425">
    <property type="term" value="F:fluoride transmembrane transporter activity"/>
    <property type="evidence" value="ECO:0007669"/>
    <property type="project" value="TreeGrafter"/>
</dbReference>
<feature type="transmembrane region" description="Helical" evidence="9">
    <location>
        <begin position="60"/>
        <end position="81"/>
    </location>
</feature>